<evidence type="ECO:0000256" key="4">
    <source>
        <dbReference type="PROSITE-ProRule" id="PRU00325"/>
    </source>
</evidence>
<dbReference type="Gramene" id="ERN08823">
    <property type="protein sequence ID" value="ERN08823"/>
    <property type="gene ID" value="AMTR_s04652p00001680"/>
</dbReference>
<dbReference type="eggNOG" id="ENOG502RJNC">
    <property type="taxonomic scope" value="Eukaryota"/>
</dbReference>
<dbReference type="Pfam" id="PF03108">
    <property type="entry name" value="DBD_Tnp_Mut"/>
    <property type="match status" value="1"/>
</dbReference>
<evidence type="ECO:0000313" key="7">
    <source>
        <dbReference type="Proteomes" id="UP000017836"/>
    </source>
</evidence>
<gene>
    <name evidence="6" type="ORF">AMTR_s04652p00001680</name>
</gene>
<dbReference type="Pfam" id="PF10551">
    <property type="entry name" value="MULE"/>
    <property type="match status" value="1"/>
</dbReference>
<evidence type="ECO:0000259" key="5">
    <source>
        <dbReference type="PROSITE" id="PS50966"/>
    </source>
</evidence>
<dbReference type="PANTHER" id="PTHR31973:SF113">
    <property type="entry name" value="PROTEIN FAR1-RELATED SEQUENCE 5-LIKE"/>
    <property type="match status" value="1"/>
</dbReference>
<evidence type="ECO:0000256" key="1">
    <source>
        <dbReference type="ARBA" id="ARBA00022723"/>
    </source>
</evidence>
<accession>U5D175</accession>
<dbReference type="InterPro" id="IPR018289">
    <property type="entry name" value="MULE_transposase_dom"/>
</dbReference>
<sequence length="607" mass="70403">MCVNVINNPTTTIDASFFGNDNSLITHRSAFQPIEYNAATTEDSTNQQHIIEARVPEFGEESFDFMDYAKLVAEEMVEQLENNRKKEPEITDYDELLITDPHHPEIEEAQIYKDKETLQSVLGFYAIRNNFQFRVKKSCARTYKICCLDPKCKWALTASRNGPTKSFIIRKYDRKVIHTCDLNIRFADKRQATTKLIGNYIKPRFTNIKTTQTPQDIRGEMKHKYGVRMNYMKAWRSKEHAQEELRGKANESYRLLPGFLHMLQKTNPGTIVHMETEDDNSFKYLFVALDASIKGWKKCKPIIVVDGTFLKSTYGGTLLSACTQDANGHIFPLAFSVVDSENNNSWQWFFTKVRETYGIREEQCLISDRHESISKAACQVFPEITHCYCVYHLLSNLKATFKKNASKLDKPFFAAARAYTERKFEYHMSELDSLDIRVRPYLQQVGYHKWSRYHCKNNRYSTMTSNIAESLNAANLAARELPITTLMESLRALIQQWTYTNRKKAQKTTTFLTPTAEKKLVDNFVDSLTENVKPINETMFEVVELTRSWVINLKEKTCSCNRFQLDELPCAHALAVIKEMNLNVYNYCSGYYTTRTWLETYSGSTYP</sequence>
<evidence type="ECO:0000256" key="3">
    <source>
        <dbReference type="ARBA" id="ARBA00022833"/>
    </source>
</evidence>
<evidence type="ECO:0000256" key="2">
    <source>
        <dbReference type="ARBA" id="ARBA00022771"/>
    </source>
</evidence>
<dbReference type="Proteomes" id="UP000017836">
    <property type="component" value="Unassembled WGS sequence"/>
</dbReference>
<name>U5D175_AMBTC</name>
<dbReference type="PROSITE" id="PS50966">
    <property type="entry name" value="ZF_SWIM"/>
    <property type="match status" value="1"/>
</dbReference>
<dbReference type="HOGENOM" id="CLU_006767_8_2_1"/>
<dbReference type="OrthoDB" id="1284767at2759"/>
<organism evidence="6 7">
    <name type="scientific">Amborella trichopoda</name>
    <dbReference type="NCBI Taxonomy" id="13333"/>
    <lineage>
        <taxon>Eukaryota</taxon>
        <taxon>Viridiplantae</taxon>
        <taxon>Streptophyta</taxon>
        <taxon>Embryophyta</taxon>
        <taxon>Tracheophyta</taxon>
        <taxon>Spermatophyta</taxon>
        <taxon>Magnoliopsida</taxon>
        <taxon>Amborellales</taxon>
        <taxon>Amborellaceae</taxon>
        <taxon>Amborella</taxon>
    </lineage>
</organism>
<keyword evidence="3" id="KW-0862">Zinc</keyword>
<reference evidence="7" key="1">
    <citation type="journal article" date="2013" name="Science">
        <title>The Amborella genome and the evolution of flowering plants.</title>
        <authorList>
            <consortium name="Amborella Genome Project"/>
        </authorList>
    </citation>
    <scope>NUCLEOTIDE SEQUENCE [LARGE SCALE GENOMIC DNA]</scope>
</reference>
<proteinExistence type="predicted"/>
<feature type="non-terminal residue" evidence="6">
    <location>
        <position position="607"/>
    </location>
</feature>
<dbReference type="OMA" id="PNWNRTL"/>
<dbReference type="InterPro" id="IPR007527">
    <property type="entry name" value="Znf_SWIM"/>
</dbReference>
<keyword evidence="1" id="KW-0479">Metal-binding</keyword>
<keyword evidence="7" id="KW-1185">Reference proteome</keyword>
<feature type="domain" description="SWIM-type" evidence="5">
    <location>
        <begin position="549"/>
        <end position="581"/>
    </location>
</feature>
<dbReference type="SMART" id="SM00575">
    <property type="entry name" value="ZnF_PMZ"/>
    <property type="match status" value="1"/>
</dbReference>
<dbReference type="InterPro" id="IPR004332">
    <property type="entry name" value="Transposase_MuDR"/>
</dbReference>
<dbReference type="KEGG" id="atr:18436961"/>
<dbReference type="PANTHER" id="PTHR31973">
    <property type="entry name" value="POLYPROTEIN, PUTATIVE-RELATED"/>
    <property type="match status" value="1"/>
</dbReference>
<dbReference type="GO" id="GO:0008270">
    <property type="term" value="F:zinc ion binding"/>
    <property type="evidence" value="ECO:0007669"/>
    <property type="project" value="UniProtKB-KW"/>
</dbReference>
<dbReference type="AlphaFoldDB" id="U5D175"/>
<dbReference type="InterPro" id="IPR006564">
    <property type="entry name" value="Znf_PMZ"/>
</dbReference>
<protein>
    <recommendedName>
        <fullName evidence="5">SWIM-type domain-containing protein</fullName>
    </recommendedName>
</protein>
<evidence type="ECO:0000313" key="6">
    <source>
        <dbReference type="EMBL" id="ERN08823.1"/>
    </source>
</evidence>
<keyword evidence="2 4" id="KW-0863">Zinc-finger</keyword>
<dbReference type="EMBL" id="KI393218">
    <property type="protein sequence ID" value="ERN08823.1"/>
    <property type="molecule type" value="Genomic_DNA"/>
</dbReference>
<dbReference type="Pfam" id="PF04434">
    <property type="entry name" value="SWIM"/>
    <property type="match status" value="1"/>
</dbReference>